<gene>
    <name evidence="1" type="ORF">SLEP1_g3660</name>
</gene>
<reference evidence="1 2" key="1">
    <citation type="journal article" date="2021" name="Commun. Biol.">
        <title>The genome of Shorea leprosula (Dipterocarpaceae) highlights the ecological relevance of drought in aseasonal tropical rainforests.</title>
        <authorList>
            <person name="Ng K.K.S."/>
            <person name="Kobayashi M.J."/>
            <person name="Fawcett J.A."/>
            <person name="Hatakeyama M."/>
            <person name="Paape T."/>
            <person name="Ng C.H."/>
            <person name="Ang C.C."/>
            <person name="Tnah L.H."/>
            <person name="Lee C.T."/>
            <person name="Nishiyama T."/>
            <person name="Sese J."/>
            <person name="O'Brien M.J."/>
            <person name="Copetti D."/>
            <person name="Mohd Noor M.I."/>
            <person name="Ong R.C."/>
            <person name="Putra M."/>
            <person name="Sireger I.Z."/>
            <person name="Indrioko S."/>
            <person name="Kosugi Y."/>
            <person name="Izuno A."/>
            <person name="Isagi Y."/>
            <person name="Lee S.L."/>
            <person name="Shimizu K.K."/>
        </authorList>
    </citation>
    <scope>NUCLEOTIDE SEQUENCE [LARGE SCALE GENOMIC DNA]</scope>
    <source>
        <strain evidence="1">214</strain>
    </source>
</reference>
<keyword evidence="2" id="KW-1185">Reference proteome</keyword>
<organism evidence="1 2">
    <name type="scientific">Rubroshorea leprosula</name>
    <dbReference type="NCBI Taxonomy" id="152421"/>
    <lineage>
        <taxon>Eukaryota</taxon>
        <taxon>Viridiplantae</taxon>
        <taxon>Streptophyta</taxon>
        <taxon>Embryophyta</taxon>
        <taxon>Tracheophyta</taxon>
        <taxon>Spermatophyta</taxon>
        <taxon>Magnoliopsida</taxon>
        <taxon>eudicotyledons</taxon>
        <taxon>Gunneridae</taxon>
        <taxon>Pentapetalae</taxon>
        <taxon>rosids</taxon>
        <taxon>malvids</taxon>
        <taxon>Malvales</taxon>
        <taxon>Dipterocarpaceae</taxon>
        <taxon>Rubroshorea</taxon>
    </lineage>
</organism>
<name>A0AAV5HVH1_9ROSI</name>
<sequence>MVSECDMISSEPCALVGPVSRVYGVCHVPGFGFWGVTGLVVDEKGFKPSTLWFIAVMPQNPNPGTWQTPCTRETGPTNAQGSELIILYSDTTKISNTLEFTRS</sequence>
<proteinExistence type="predicted"/>
<protein>
    <submittedName>
        <fullName evidence="1">Uncharacterized protein</fullName>
    </submittedName>
</protein>
<accession>A0AAV5HVH1</accession>
<dbReference type="AlphaFoldDB" id="A0AAV5HVH1"/>
<evidence type="ECO:0000313" key="1">
    <source>
        <dbReference type="EMBL" id="GKU89534.1"/>
    </source>
</evidence>
<comment type="caution">
    <text evidence="1">The sequence shown here is derived from an EMBL/GenBank/DDBJ whole genome shotgun (WGS) entry which is preliminary data.</text>
</comment>
<dbReference type="Proteomes" id="UP001054252">
    <property type="component" value="Unassembled WGS sequence"/>
</dbReference>
<evidence type="ECO:0000313" key="2">
    <source>
        <dbReference type="Proteomes" id="UP001054252"/>
    </source>
</evidence>
<dbReference type="EMBL" id="BPVZ01000003">
    <property type="protein sequence ID" value="GKU89534.1"/>
    <property type="molecule type" value="Genomic_DNA"/>
</dbReference>